<reference evidence="2" key="1">
    <citation type="submission" date="2018-02" db="EMBL/GenBank/DDBJ databases">
        <title>Rhizophora mucronata_Transcriptome.</title>
        <authorList>
            <person name="Meera S.P."/>
            <person name="Sreeshan A."/>
            <person name="Augustine A."/>
        </authorList>
    </citation>
    <scope>NUCLEOTIDE SEQUENCE</scope>
    <source>
        <tissue evidence="2">Leaf</tissue>
    </source>
</reference>
<accession>A0A2P2QCQ9</accession>
<feature type="transmembrane region" description="Helical" evidence="1">
    <location>
        <begin position="20"/>
        <end position="39"/>
    </location>
</feature>
<evidence type="ECO:0000313" key="2">
    <source>
        <dbReference type="EMBL" id="MBX64714.1"/>
    </source>
</evidence>
<organism evidence="2">
    <name type="scientific">Rhizophora mucronata</name>
    <name type="common">Asiatic mangrove</name>
    <dbReference type="NCBI Taxonomy" id="61149"/>
    <lineage>
        <taxon>Eukaryota</taxon>
        <taxon>Viridiplantae</taxon>
        <taxon>Streptophyta</taxon>
        <taxon>Embryophyta</taxon>
        <taxon>Tracheophyta</taxon>
        <taxon>Spermatophyta</taxon>
        <taxon>Magnoliopsida</taxon>
        <taxon>eudicotyledons</taxon>
        <taxon>Gunneridae</taxon>
        <taxon>Pentapetalae</taxon>
        <taxon>rosids</taxon>
        <taxon>fabids</taxon>
        <taxon>Malpighiales</taxon>
        <taxon>Rhizophoraceae</taxon>
        <taxon>Rhizophora</taxon>
    </lineage>
</organism>
<keyword evidence="1" id="KW-1133">Transmembrane helix</keyword>
<name>A0A2P2QCQ9_RHIMU</name>
<keyword evidence="1" id="KW-0812">Transmembrane</keyword>
<dbReference type="AlphaFoldDB" id="A0A2P2QCQ9"/>
<proteinExistence type="predicted"/>
<evidence type="ECO:0000256" key="1">
    <source>
        <dbReference type="SAM" id="Phobius"/>
    </source>
</evidence>
<protein>
    <submittedName>
        <fullName evidence="2">Uncharacterized protein</fullName>
    </submittedName>
</protein>
<dbReference type="EMBL" id="GGEC01084230">
    <property type="protein sequence ID" value="MBX64714.1"/>
    <property type="molecule type" value="Transcribed_RNA"/>
</dbReference>
<sequence>MCLMSSSVKVEFQLLLASKCLNSILFYIMCCMIALFSIMHHDLIEVQFSEDINKLELRDHDLILVVIPIHTHTHIEEFFVMFPRVISGLVCQDRKLLECCISYS</sequence>
<keyword evidence="1" id="KW-0472">Membrane</keyword>